<accession>A0AAU9S122</accession>
<dbReference type="EMBL" id="OU466859">
    <property type="protein sequence ID" value="CAH2052486.1"/>
    <property type="molecule type" value="Genomic_DNA"/>
</dbReference>
<dbReference type="GO" id="GO:0016020">
    <property type="term" value="C:membrane"/>
    <property type="evidence" value="ECO:0007669"/>
    <property type="project" value="InterPro"/>
</dbReference>
<evidence type="ECO:0000313" key="2">
    <source>
        <dbReference type="EMBL" id="CAH2052486.1"/>
    </source>
</evidence>
<protein>
    <submittedName>
        <fullName evidence="2">Uncharacterized protein</fullName>
    </submittedName>
</protein>
<dbReference type="AlphaFoldDB" id="A0AAU9S122"/>
<reference evidence="2 3" key="1">
    <citation type="submission" date="2022-03" db="EMBL/GenBank/DDBJ databases">
        <authorList>
            <person name="Nunn A."/>
            <person name="Chopra R."/>
            <person name="Nunn A."/>
            <person name="Contreras Garrido A."/>
        </authorList>
    </citation>
    <scope>NUCLEOTIDE SEQUENCE [LARGE SCALE GENOMIC DNA]</scope>
</reference>
<proteinExistence type="inferred from homology"/>
<organism evidence="2 3">
    <name type="scientific">Thlaspi arvense</name>
    <name type="common">Field penny-cress</name>
    <dbReference type="NCBI Taxonomy" id="13288"/>
    <lineage>
        <taxon>Eukaryota</taxon>
        <taxon>Viridiplantae</taxon>
        <taxon>Streptophyta</taxon>
        <taxon>Embryophyta</taxon>
        <taxon>Tracheophyta</taxon>
        <taxon>Spermatophyta</taxon>
        <taxon>Magnoliopsida</taxon>
        <taxon>eudicotyledons</taxon>
        <taxon>Gunneridae</taxon>
        <taxon>Pentapetalae</taxon>
        <taxon>rosids</taxon>
        <taxon>malvids</taxon>
        <taxon>Brassicales</taxon>
        <taxon>Brassicaceae</taxon>
        <taxon>Thlaspideae</taxon>
        <taxon>Thlaspi</taxon>
    </lineage>
</organism>
<gene>
    <name evidence="2" type="ORF">TAV2_LOCUS9938</name>
</gene>
<keyword evidence="3" id="KW-1185">Reference proteome</keyword>
<comment type="similarity">
    <text evidence="1">Belongs to the multi antimicrobial extrusion (MATE) (TC 2.A.66.1) family.</text>
</comment>
<dbReference type="Proteomes" id="UP000836841">
    <property type="component" value="Chromosome 3"/>
</dbReference>
<name>A0AAU9S122_THLAR</name>
<dbReference type="InterPro" id="IPR002528">
    <property type="entry name" value="MATE_fam"/>
</dbReference>
<dbReference type="GO" id="GO:0042910">
    <property type="term" value="F:xenobiotic transmembrane transporter activity"/>
    <property type="evidence" value="ECO:0007669"/>
    <property type="project" value="InterPro"/>
</dbReference>
<evidence type="ECO:0000256" key="1">
    <source>
        <dbReference type="ARBA" id="ARBA00010199"/>
    </source>
</evidence>
<sequence length="87" mass="9208">MTCLTTGSLHYVIPMGISAAASTRIANELGAGNPEVARMAVFAGVARGSGWQNIGAWENVVAYYLIGGPGYGSVWSLGLRLKESYWL</sequence>
<dbReference type="GO" id="GO:0015297">
    <property type="term" value="F:antiporter activity"/>
    <property type="evidence" value="ECO:0007669"/>
    <property type="project" value="InterPro"/>
</dbReference>
<evidence type="ECO:0000313" key="3">
    <source>
        <dbReference type="Proteomes" id="UP000836841"/>
    </source>
</evidence>
<dbReference type="Pfam" id="PF01554">
    <property type="entry name" value="MatE"/>
    <property type="match status" value="1"/>
</dbReference>